<sequence>MEDAARNNRAAEDTAPNNRAVEDAARNNRPAEDTAPNNRSAEDAAPGDRYRRAHDLLRAAPYEPTEATGRSTGTATRCAVPSTTGGDEESDGGPA</sequence>
<feature type="compositionally biased region" description="Basic and acidic residues" evidence="1">
    <location>
        <begin position="40"/>
        <end position="57"/>
    </location>
</feature>
<keyword evidence="3" id="KW-1185">Reference proteome</keyword>
<feature type="region of interest" description="Disordered" evidence="1">
    <location>
        <begin position="1"/>
        <end position="95"/>
    </location>
</feature>
<evidence type="ECO:0000256" key="1">
    <source>
        <dbReference type="SAM" id="MobiDB-lite"/>
    </source>
</evidence>
<dbReference type="EMBL" id="LT607413">
    <property type="protein sequence ID" value="SCE77176.1"/>
    <property type="molecule type" value="Genomic_DNA"/>
</dbReference>
<feature type="compositionally biased region" description="Acidic residues" evidence="1">
    <location>
        <begin position="86"/>
        <end position="95"/>
    </location>
</feature>
<protein>
    <submittedName>
        <fullName evidence="2">Uncharacterized protein</fullName>
    </submittedName>
</protein>
<feature type="compositionally biased region" description="Polar residues" evidence="1">
    <location>
        <begin position="68"/>
        <end position="85"/>
    </location>
</feature>
<dbReference type="AlphaFoldDB" id="A0A1C4UZU4"/>
<evidence type="ECO:0000313" key="2">
    <source>
        <dbReference type="EMBL" id="SCE77176.1"/>
    </source>
</evidence>
<feature type="compositionally biased region" description="Basic and acidic residues" evidence="1">
    <location>
        <begin position="1"/>
        <end position="12"/>
    </location>
</feature>
<organism evidence="2 3">
    <name type="scientific">Micromonospora echinospora</name>
    <name type="common">Micromonospora purpurea</name>
    <dbReference type="NCBI Taxonomy" id="1877"/>
    <lineage>
        <taxon>Bacteria</taxon>
        <taxon>Bacillati</taxon>
        <taxon>Actinomycetota</taxon>
        <taxon>Actinomycetes</taxon>
        <taxon>Micromonosporales</taxon>
        <taxon>Micromonosporaceae</taxon>
        <taxon>Micromonospora</taxon>
    </lineage>
</organism>
<reference evidence="3" key="1">
    <citation type="submission" date="2016-06" db="EMBL/GenBank/DDBJ databases">
        <authorList>
            <person name="Varghese N."/>
            <person name="Submissions Spin"/>
        </authorList>
    </citation>
    <scope>NUCLEOTIDE SEQUENCE [LARGE SCALE GENOMIC DNA]</scope>
    <source>
        <strain evidence="3">DSM 43816</strain>
    </source>
</reference>
<dbReference type="RefSeq" id="WP_088980416.1">
    <property type="nucleotide sequence ID" value="NZ_LT607413.1"/>
</dbReference>
<dbReference type="Proteomes" id="UP000198253">
    <property type="component" value="Chromosome I"/>
</dbReference>
<proteinExistence type="predicted"/>
<dbReference type="InParanoid" id="A0A1C4UZU4"/>
<gene>
    <name evidence="2" type="ORF">GA0070618_0806</name>
</gene>
<feature type="compositionally biased region" description="Basic and acidic residues" evidence="1">
    <location>
        <begin position="20"/>
        <end position="32"/>
    </location>
</feature>
<accession>A0A1C4UZU4</accession>
<evidence type="ECO:0000313" key="3">
    <source>
        <dbReference type="Proteomes" id="UP000198253"/>
    </source>
</evidence>
<name>A0A1C4UZU4_MICEC</name>